<evidence type="ECO:0008006" key="3">
    <source>
        <dbReference type="Google" id="ProtNLM"/>
    </source>
</evidence>
<gene>
    <name evidence="1" type="ORF">CVT26_005288</name>
</gene>
<comment type="caution">
    <text evidence="1">The sequence shown here is derived from an EMBL/GenBank/DDBJ whole genome shotgun (WGS) entry which is preliminary data.</text>
</comment>
<sequence length="430" mass="48739">MPNPTGKNQYTRCPAPDDPEFMTALVAYHLAGVTNAEILSCILLKDHDMEVSARTIYRRRSELGLCGSGRTTASLPTTVIRQLVLDQLKLDPLSRKGPNTIREAIRNATGLYLTRDVVRQEMLLHDSDGFKLRAPGSKKVHRTPLLALGPHHEWSADGHDKLTSIGFPIWGIRDKWSGQWQGLWVLPNNRLKESTAYLYLSLIYALGGTVNGMPLQSSTDCGTETILIFALANALREAFANPDDDDLGPAHRFMRSIHNITVERGWHRLRIQWGDNIKTMYEAGVDRYNAADPDQHELHQWLWPKLIQSELDSLRYQFNNHKTRFDRHKILPSNVSPNVAVALCEQWGGENCLQPVDRAVIREMMQVIGDNSVRFVTPEFAARAEAVYAFLGCPELTPATAWSVFWKMLPLTRSEMYSTYNIDDVYNLLN</sequence>
<dbReference type="AlphaFoldDB" id="A0A409YSV6"/>
<proteinExistence type="predicted"/>
<keyword evidence="2" id="KW-1185">Reference proteome</keyword>
<dbReference type="PANTHER" id="PTHR46177">
    <property type="entry name" value="INTEGRASE CATALYTIC DOMAIN-CONTAINING PROTEIN"/>
    <property type="match status" value="1"/>
</dbReference>
<dbReference type="Proteomes" id="UP000284706">
    <property type="component" value="Unassembled WGS sequence"/>
</dbReference>
<dbReference type="InParanoid" id="A0A409YSV6"/>
<dbReference type="PANTHER" id="PTHR46177:SF1">
    <property type="entry name" value="INTEGRASE CATALYTIC DOMAIN-CONTAINING PROTEIN"/>
    <property type="match status" value="1"/>
</dbReference>
<organism evidence="1 2">
    <name type="scientific">Gymnopilus dilepis</name>
    <dbReference type="NCBI Taxonomy" id="231916"/>
    <lineage>
        <taxon>Eukaryota</taxon>
        <taxon>Fungi</taxon>
        <taxon>Dikarya</taxon>
        <taxon>Basidiomycota</taxon>
        <taxon>Agaricomycotina</taxon>
        <taxon>Agaricomycetes</taxon>
        <taxon>Agaricomycetidae</taxon>
        <taxon>Agaricales</taxon>
        <taxon>Agaricineae</taxon>
        <taxon>Hymenogastraceae</taxon>
        <taxon>Gymnopilus</taxon>
    </lineage>
</organism>
<dbReference type="STRING" id="231916.A0A409YSV6"/>
<accession>A0A409YSV6</accession>
<evidence type="ECO:0000313" key="1">
    <source>
        <dbReference type="EMBL" id="PPR06082.1"/>
    </source>
</evidence>
<protein>
    <recommendedName>
        <fullName evidence="3">Integrase catalytic domain-containing protein</fullName>
    </recommendedName>
</protein>
<name>A0A409YSV6_9AGAR</name>
<dbReference type="OrthoDB" id="5392716at2759"/>
<reference evidence="1 2" key="1">
    <citation type="journal article" date="2018" name="Evol. Lett.">
        <title>Horizontal gene cluster transfer increased hallucinogenic mushroom diversity.</title>
        <authorList>
            <person name="Reynolds H.T."/>
            <person name="Vijayakumar V."/>
            <person name="Gluck-Thaler E."/>
            <person name="Korotkin H.B."/>
            <person name="Matheny P.B."/>
            <person name="Slot J.C."/>
        </authorList>
    </citation>
    <scope>NUCLEOTIDE SEQUENCE [LARGE SCALE GENOMIC DNA]</scope>
    <source>
        <strain evidence="1 2">SRW20</strain>
    </source>
</reference>
<evidence type="ECO:0000313" key="2">
    <source>
        <dbReference type="Proteomes" id="UP000284706"/>
    </source>
</evidence>
<dbReference type="EMBL" id="NHYE01000378">
    <property type="protein sequence ID" value="PPR06082.1"/>
    <property type="molecule type" value="Genomic_DNA"/>
</dbReference>